<dbReference type="AlphaFoldDB" id="A0AA38FUK8"/>
<sequence>ATGQRSQNISQKIRGFQRELIPRAAGRSQGTVGVDPDVLDARNLNHVQLLQNPQRARNLNAEVVLSASNVQVVHYVVICSVRLHTQTRVFPLLVMFSNRRSDSE</sequence>
<feature type="non-terminal residue" evidence="1">
    <location>
        <position position="104"/>
    </location>
</feature>
<name>A0AA38FUK8_TAXCH</name>
<comment type="caution">
    <text evidence="1">The sequence shown here is derived from an EMBL/GenBank/DDBJ whole genome shotgun (WGS) entry which is preliminary data.</text>
</comment>
<organism evidence="1 2">
    <name type="scientific">Taxus chinensis</name>
    <name type="common">Chinese yew</name>
    <name type="synonym">Taxus wallichiana var. chinensis</name>
    <dbReference type="NCBI Taxonomy" id="29808"/>
    <lineage>
        <taxon>Eukaryota</taxon>
        <taxon>Viridiplantae</taxon>
        <taxon>Streptophyta</taxon>
        <taxon>Embryophyta</taxon>
        <taxon>Tracheophyta</taxon>
        <taxon>Spermatophyta</taxon>
        <taxon>Pinopsida</taxon>
        <taxon>Pinidae</taxon>
        <taxon>Conifers II</taxon>
        <taxon>Cupressales</taxon>
        <taxon>Taxaceae</taxon>
        <taxon>Taxus</taxon>
    </lineage>
</organism>
<dbReference type="Proteomes" id="UP000824469">
    <property type="component" value="Unassembled WGS sequence"/>
</dbReference>
<evidence type="ECO:0000313" key="1">
    <source>
        <dbReference type="EMBL" id="KAH9310886.1"/>
    </source>
</evidence>
<dbReference type="EMBL" id="JAHRHJ020000006">
    <property type="protein sequence ID" value="KAH9310886.1"/>
    <property type="molecule type" value="Genomic_DNA"/>
</dbReference>
<proteinExistence type="predicted"/>
<protein>
    <submittedName>
        <fullName evidence="1">Uncharacterized protein</fullName>
    </submittedName>
</protein>
<reference evidence="1 2" key="1">
    <citation type="journal article" date="2021" name="Nat. Plants">
        <title>The Taxus genome provides insights into paclitaxel biosynthesis.</title>
        <authorList>
            <person name="Xiong X."/>
            <person name="Gou J."/>
            <person name="Liao Q."/>
            <person name="Li Y."/>
            <person name="Zhou Q."/>
            <person name="Bi G."/>
            <person name="Li C."/>
            <person name="Du R."/>
            <person name="Wang X."/>
            <person name="Sun T."/>
            <person name="Guo L."/>
            <person name="Liang H."/>
            <person name="Lu P."/>
            <person name="Wu Y."/>
            <person name="Zhang Z."/>
            <person name="Ro D.K."/>
            <person name="Shang Y."/>
            <person name="Huang S."/>
            <person name="Yan J."/>
        </authorList>
    </citation>
    <scope>NUCLEOTIDE SEQUENCE [LARGE SCALE GENOMIC DNA]</scope>
    <source>
        <strain evidence="1">Ta-2019</strain>
    </source>
</reference>
<evidence type="ECO:0000313" key="2">
    <source>
        <dbReference type="Proteomes" id="UP000824469"/>
    </source>
</evidence>
<feature type="non-terminal residue" evidence="1">
    <location>
        <position position="1"/>
    </location>
</feature>
<accession>A0AA38FUK8</accession>
<gene>
    <name evidence="1" type="ORF">KI387_025921</name>
</gene>
<keyword evidence="2" id="KW-1185">Reference proteome</keyword>